<gene>
    <name evidence="1" type="ORF">B0T19DRAFT_420567</name>
</gene>
<evidence type="ECO:0000313" key="1">
    <source>
        <dbReference type="EMBL" id="KAK3326999.1"/>
    </source>
</evidence>
<dbReference type="EMBL" id="JAUEPO010000003">
    <property type="protein sequence ID" value="KAK3326999.1"/>
    <property type="molecule type" value="Genomic_DNA"/>
</dbReference>
<proteinExistence type="predicted"/>
<dbReference type="AlphaFoldDB" id="A0AAE0IL19"/>
<sequence>MDSAISRFTALLFAGSQENTVALAALNFDFSLYKVQAPVEFSALGSSLSNERRQQAEGGSHHVTARKLGALFRSKLPAVPSLIKAYGERVSEIAESTVKDPQKLAQSSLLGDKLGIDGTSIWAAATSGSEALCVQLLACVLARFWAPQEATSIWVEIVDSRKRELSAGDGDFDFPALAAMQATLSRDQLAEWDASARAWLRTADKSMSKQQTQLRLIVDNLGVAVNNTQDTYESVMDAWFESMKIVDSLVAGMPQAIHNGAALVGLSSWHIYPDMMVYINGAKEINQNDPLVKSGGLLTVGLQGSPDSDKGVCWSLPLAKLRFYGDPVTVTRTLDSTNQRVSLEQLMIVILGCLASLLPDYSGDRAATICEYYTKLWEKIKAAAGTKSNAEQIRWIKYLAAAATTLSTLRGKEKISARRLFEFGIRRCSAFLSGSDSGLLTWDIQTLGLSRPETILSLLDGQREAQISFIRQVAQEFAGPQANKRRDYIIMWCQDQKYWWATCFPDPQNGKKYYRWHDRTALRQSDTKSAEHTDEMPENLGWEVHNEGGGSFKVVWRPLAEARAAAYKAGKPNDVLAQMFPVGQSVSVTEVETRWEIPFWGGRLLGDFDTLRIQVLELDRGSIWLADKKKPTMKDYHLDTDDILRLLETAPLNFARFTSPRIEPLWLLGCMAELYESLGTATISLEAITGRICDQIWAQSLWKHQVYPDDKIEKGSGDDVFRSHLRMPKNIAFACIAMMETGDQDLDPNQLSNVMAMAIGDSIYASACLSSDPYDLRVKDLIRVLGNVGKPGVSLLIPPPSPRILKLKTNNWNVVTHEPWDGSSQVGLFNKTSLHLWLTEYRVPYVVEHQGARDIQTFFQEAAVSIYDNGTWFGDIDIEKAVTMNLLVTRTPEACPHGVLPMGDPADWEAVGKEKRKKKKKAKAKAKAIANNSTGEVAGDFQNRIRTVENWYELLDKPSNPVIARTRGNWMARLAFTALSSQLGYQTKMLPVNRCEKGCFSDVKFMNSLVEEGEVIVD</sequence>
<name>A0AAE0IL19_9PEZI</name>
<reference evidence="1" key="1">
    <citation type="journal article" date="2023" name="Mol. Phylogenet. Evol.">
        <title>Genome-scale phylogeny and comparative genomics of the fungal order Sordariales.</title>
        <authorList>
            <person name="Hensen N."/>
            <person name="Bonometti L."/>
            <person name="Westerberg I."/>
            <person name="Brannstrom I.O."/>
            <person name="Guillou S."/>
            <person name="Cros-Aarteil S."/>
            <person name="Calhoun S."/>
            <person name="Haridas S."/>
            <person name="Kuo A."/>
            <person name="Mondo S."/>
            <person name="Pangilinan J."/>
            <person name="Riley R."/>
            <person name="LaButti K."/>
            <person name="Andreopoulos B."/>
            <person name="Lipzen A."/>
            <person name="Chen C."/>
            <person name="Yan M."/>
            <person name="Daum C."/>
            <person name="Ng V."/>
            <person name="Clum A."/>
            <person name="Steindorff A."/>
            <person name="Ohm R.A."/>
            <person name="Martin F."/>
            <person name="Silar P."/>
            <person name="Natvig D.O."/>
            <person name="Lalanne C."/>
            <person name="Gautier V."/>
            <person name="Ament-Velasquez S.L."/>
            <person name="Kruys A."/>
            <person name="Hutchinson M.I."/>
            <person name="Powell A.J."/>
            <person name="Barry K."/>
            <person name="Miller A.N."/>
            <person name="Grigoriev I.V."/>
            <person name="Debuchy R."/>
            <person name="Gladieux P."/>
            <person name="Hiltunen Thoren M."/>
            <person name="Johannesson H."/>
        </authorList>
    </citation>
    <scope>NUCLEOTIDE SEQUENCE</scope>
    <source>
        <strain evidence="1">SMH4131-1</strain>
    </source>
</reference>
<reference evidence="1" key="2">
    <citation type="submission" date="2023-06" db="EMBL/GenBank/DDBJ databases">
        <authorList>
            <consortium name="Lawrence Berkeley National Laboratory"/>
            <person name="Haridas S."/>
            <person name="Hensen N."/>
            <person name="Bonometti L."/>
            <person name="Westerberg I."/>
            <person name="Brannstrom I.O."/>
            <person name="Guillou S."/>
            <person name="Cros-Aarteil S."/>
            <person name="Calhoun S."/>
            <person name="Kuo A."/>
            <person name="Mondo S."/>
            <person name="Pangilinan J."/>
            <person name="Riley R."/>
            <person name="Labutti K."/>
            <person name="Andreopoulos B."/>
            <person name="Lipzen A."/>
            <person name="Chen C."/>
            <person name="Yanf M."/>
            <person name="Daum C."/>
            <person name="Ng V."/>
            <person name="Clum A."/>
            <person name="Steindorff A."/>
            <person name="Ohm R."/>
            <person name="Martin F."/>
            <person name="Silar P."/>
            <person name="Natvig D."/>
            <person name="Lalanne C."/>
            <person name="Gautier V."/>
            <person name="Ament-Velasquez S.L."/>
            <person name="Kruys A."/>
            <person name="Hutchinson M.I."/>
            <person name="Powell A.J."/>
            <person name="Barry K."/>
            <person name="Miller A.N."/>
            <person name="Grigoriev I.V."/>
            <person name="Debuchy R."/>
            <person name="Gladieux P."/>
            <person name="Thoren M.H."/>
            <person name="Johannesson H."/>
        </authorList>
    </citation>
    <scope>NUCLEOTIDE SEQUENCE</scope>
    <source>
        <strain evidence="1">SMH4131-1</strain>
    </source>
</reference>
<organism evidence="1 2">
    <name type="scientific">Cercophora scortea</name>
    <dbReference type="NCBI Taxonomy" id="314031"/>
    <lineage>
        <taxon>Eukaryota</taxon>
        <taxon>Fungi</taxon>
        <taxon>Dikarya</taxon>
        <taxon>Ascomycota</taxon>
        <taxon>Pezizomycotina</taxon>
        <taxon>Sordariomycetes</taxon>
        <taxon>Sordariomycetidae</taxon>
        <taxon>Sordariales</taxon>
        <taxon>Lasiosphaeriaceae</taxon>
        <taxon>Cercophora</taxon>
    </lineage>
</organism>
<evidence type="ECO:0000313" key="2">
    <source>
        <dbReference type="Proteomes" id="UP001286456"/>
    </source>
</evidence>
<accession>A0AAE0IL19</accession>
<comment type="caution">
    <text evidence="1">The sequence shown here is derived from an EMBL/GenBank/DDBJ whole genome shotgun (WGS) entry which is preliminary data.</text>
</comment>
<keyword evidence="2" id="KW-1185">Reference proteome</keyword>
<protein>
    <submittedName>
        <fullName evidence="1">Uncharacterized protein</fullName>
    </submittedName>
</protein>
<dbReference type="Proteomes" id="UP001286456">
    <property type="component" value="Unassembled WGS sequence"/>
</dbReference>